<reference evidence="5 6" key="1">
    <citation type="submission" date="2025-05" db="UniProtKB">
        <authorList>
            <consortium name="RefSeq"/>
        </authorList>
    </citation>
    <scope>IDENTIFICATION</scope>
    <source>
        <tissue evidence="5 6">Seedling</tissue>
    </source>
</reference>
<evidence type="ECO:0000313" key="8">
    <source>
        <dbReference type="RefSeq" id="XP_060668209.1"/>
    </source>
</evidence>
<evidence type="ECO:0000313" key="7">
    <source>
        <dbReference type="RefSeq" id="XP_060668208.1"/>
    </source>
</evidence>
<proteinExistence type="inferred from homology"/>
<organism evidence="4 5">
    <name type="scientific">Ziziphus jujuba</name>
    <name type="common">Chinese jujube</name>
    <name type="synonym">Ziziphus sativa</name>
    <dbReference type="NCBI Taxonomy" id="326968"/>
    <lineage>
        <taxon>Eukaryota</taxon>
        <taxon>Viridiplantae</taxon>
        <taxon>Streptophyta</taxon>
        <taxon>Embryophyta</taxon>
        <taxon>Tracheophyta</taxon>
        <taxon>Spermatophyta</taxon>
        <taxon>Magnoliopsida</taxon>
        <taxon>eudicotyledons</taxon>
        <taxon>Gunneridae</taxon>
        <taxon>Pentapetalae</taxon>
        <taxon>rosids</taxon>
        <taxon>fabids</taxon>
        <taxon>Rosales</taxon>
        <taxon>Rhamnaceae</taxon>
        <taxon>Paliureae</taxon>
        <taxon>Ziziphus</taxon>
    </lineage>
</organism>
<feature type="repeat" description="PPR" evidence="3">
    <location>
        <begin position="198"/>
        <end position="233"/>
    </location>
</feature>
<feature type="repeat" description="PPR" evidence="3">
    <location>
        <begin position="911"/>
        <end position="945"/>
    </location>
</feature>
<dbReference type="PANTHER" id="PTHR47933:SF45">
    <property type="entry name" value="PENTACOTRIPEPTIDE-REPEAT REGION OF PRORP DOMAIN-CONTAINING PROTEIN"/>
    <property type="match status" value="1"/>
</dbReference>
<feature type="repeat" description="PPR" evidence="3">
    <location>
        <begin position="269"/>
        <end position="303"/>
    </location>
</feature>
<dbReference type="PROSITE" id="PS51375">
    <property type="entry name" value="PPR"/>
    <property type="match status" value="18"/>
</dbReference>
<dbReference type="RefSeq" id="XP_048322266.2">
    <property type="nucleotide sequence ID" value="XM_048466309.2"/>
</dbReference>
<dbReference type="RefSeq" id="XP_060668209.1">
    <property type="nucleotide sequence ID" value="XM_060812226.1"/>
</dbReference>
<feature type="repeat" description="PPR" evidence="3">
    <location>
        <begin position="806"/>
        <end position="840"/>
    </location>
</feature>
<feature type="repeat" description="PPR" evidence="3">
    <location>
        <begin position="339"/>
        <end position="373"/>
    </location>
</feature>
<evidence type="ECO:0000256" key="1">
    <source>
        <dbReference type="ARBA" id="ARBA00007626"/>
    </source>
</evidence>
<dbReference type="Pfam" id="PF12854">
    <property type="entry name" value="PPR_1"/>
    <property type="match status" value="2"/>
</dbReference>
<dbReference type="NCBIfam" id="TIGR00756">
    <property type="entry name" value="PPR"/>
    <property type="match status" value="17"/>
</dbReference>
<feature type="repeat" description="PPR" evidence="3">
    <location>
        <begin position="549"/>
        <end position="583"/>
    </location>
</feature>
<feature type="repeat" description="PPR" evidence="3">
    <location>
        <begin position="876"/>
        <end position="910"/>
    </location>
</feature>
<evidence type="ECO:0000313" key="6">
    <source>
        <dbReference type="RefSeq" id="XP_048322268.2"/>
    </source>
</evidence>
<accession>A0ABM3I7L2</accession>
<evidence type="ECO:0000313" key="9">
    <source>
        <dbReference type="RefSeq" id="XP_060668210.1"/>
    </source>
</evidence>
<dbReference type="RefSeq" id="XP_048322268.2">
    <property type="nucleotide sequence ID" value="XM_048466311.2"/>
</dbReference>
<feature type="repeat" description="PPR" evidence="3">
    <location>
        <begin position="514"/>
        <end position="548"/>
    </location>
</feature>
<evidence type="ECO:0000256" key="3">
    <source>
        <dbReference type="PROSITE-ProRule" id="PRU00708"/>
    </source>
</evidence>
<evidence type="ECO:0000313" key="10">
    <source>
        <dbReference type="RefSeq" id="XP_060668211.1"/>
    </source>
</evidence>
<dbReference type="RefSeq" id="XP_060668210.1">
    <property type="nucleotide sequence ID" value="XM_060812227.1"/>
</dbReference>
<evidence type="ECO:0000313" key="4">
    <source>
        <dbReference type="Proteomes" id="UP001652623"/>
    </source>
</evidence>
<dbReference type="Pfam" id="PF01535">
    <property type="entry name" value="PPR"/>
    <property type="match status" value="6"/>
</dbReference>
<feature type="repeat" description="PPR" evidence="3">
    <location>
        <begin position="689"/>
        <end position="723"/>
    </location>
</feature>
<gene>
    <name evidence="5 6 7 8 9 10" type="primary">LOC107410816</name>
</gene>
<evidence type="ECO:0000313" key="5">
    <source>
        <dbReference type="RefSeq" id="XP_048322266.2"/>
    </source>
</evidence>
<dbReference type="InterPro" id="IPR002885">
    <property type="entry name" value="PPR_rpt"/>
</dbReference>
<keyword evidence="4" id="KW-1185">Reference proteome</keyword>
<evidence type="ECO:0000256" key="2">
    <source>
        <dbReference type="ARBA" id="ARBA00022737"/>
    </source>
</evidence>
<dbReference type="InterPro" id="IPR011990">
    <property type="entry name" value="TPR-like_helical_dom_sf"/>
</dbReference>
<feature type="repeat" description="PPR" evidence="3">
    <location>
        <begin position="584"/>
        <end position="618"/>
    </location>
</feature>
<name>A0ABM3I7L2_ZIZJJ</name>
<protein>
    <submittedName>
        <fullName evidence="5 6">Pentatricopeptide repeat-containing protein At5g62370 isoform X1</fullName>
    </submittedName>
</protein>
<dbReference type="RefSeq" id="XP_060668211.1">
    <property type="nucleotide sequence ID" value="XM_060812228.1"/>
</dbReference>
<feature type="repeat" description="PPR" evidence="3">
    <location>
        <begin position="654"/>
        <end position="688"/>
    </location>
</feature>
<dbReference type="InterPro" id="IPR051240">
    <property type="entry name" value="Mito_RNA-Proc/Resp"/>
</dbReference>
<feature type="repeat" description="PPR" evidence="3">
    <location>
        <begin position="841"/>
        <end position="875"/>
    </location>
</feature>
<sequence length="988" mass="112750">MLKKRHNFCYFFFKARRKITSCALPFVPSNSSISTVANDHISLCLSSAEQLIRRGLLSHAQQFMKRIVMHSSSDSDALLVFNFASSRGLELDLDSYGVLLRKLVSLGRYQLAEYIYCKFIGSRGMYNDLSILNSMVICFCKLGKLEEARIHLDRIFTMNSIPCKAACNTLIRELCSQEMILEAFAHFVRISDARLFLGFWSFNVLIDGLCSKGYMDEALQVFNILCHRHGRLPTTHLYKTLFYGHCNRGKVVEAELLFIEMESKGLYIDKVMYTSLINEYCKNKEMKMAMRVFLRMLKMGCDPDAFTCNTLIRGYMKLCMFDKGLAINKLMTEWGVQPNVSAFGIMISEYCKNGEIDYGLMLLNKMVSFNLTPSVHCYTILIKALLEKNRLSEVDELYNSILDRGVVPDHILFFVLVKKCPKVHYLELALKILRAIAKNGCGFDLSLILYPASQNPSQDVEQEIHVLLGEIATSNLNLATMAVNVYIHALCMDGNLDVALHWFDRMRNLGCLPSLFTYNTLIKCFCQEELFEYAVSLIDLMEGKGIVPDQATYLVIINECCKRGDPELAFHVMDDMDGRGMKPGVAIYDSIIGCLSRRKRILDAENMFKRMLEAGVGPDEVVYSTMINGYLNNGRATEAHQLFKKMVDNSIWPSLHCYTALISGLVKRNMTDKGCEHLDRMLKDDLLPNAVLYTSLINNYLKKGRLEFAFRLVDLMCKCQFAFDHIMCISLVSGVCRNIMSTRGKWHLQSRESDMAREKLFGLLHKNTHMPKENSLRVSASSFEEKKCLAMKLIQTIIEKTSSMQNLYLYNSIISGYCYAEKMQEAYGHFELMQREGLHPNQVTYTILMDGHLRSGDIDSAIGIFNKMNADGCLPDRIAYNTLLRGLCKAGRLLEALSLSYAMHKRGFFPNKVSYDSLLNCFCASGLGNHAFKIFEEMVALDYMPCQFNSQWLLCMLYKKNKLREALIVNEMLVERGKPSKYNKVTFS</sequence>
<feature type="repeat" description="PPR" evidence="3">
    <location>
        <begin position="234"/>
        <end position="268"/>
    </location>
</feature>
<feature type="repeat" description="PPR" evidence="3">
    <location>
        <begin position="304"/>
        <end position="338"/>
    </location>
</feature>
<dbReference type="GeneID" id="107410816"/>
<comment type="similarity">
    <text evidence="1">Belongs to the PPR family. P subfamily.</text>
</comment>
<feature type="repeat" description="PPR" evidence="3">
    <location>
        <begin position="128"/>
        <end position="162"/>
    </location>
</feature>
<dbReference type="Proteomes" id="UP001652623">
    <property type="component" value="Chromosome 10"/>
</dbReference>
<keyword evidence="2" id="KW-0677">Repeat</keyword>
<feature type="repeat" description="PPR" evidence="3">
    <location>
        <begin position="374"/>
        <end position="408"/>
    </location>
</feature>
<feature type="repeat" description="PPR" evidence="3">
    <location>
        <begin position="619"/>
        <end position="653"/>
    </location>
</feature>
<dbReference type="PANTHER" id="PTHR47933">
    <property type="entry name" value="PENTATRICOPEPTIDE REPEAT-CONTAINING PROTEIN 1, MITOCHONDRIAL"/>
    <property type="match status" value="1"/>
</dbReference>
<feature type="repeat" description="PPR" evidence="3">
    <location>
        <begin position="479"/>
        <end position="513"/>
    </location>
</feature>
<dbReference type="RefSeq" id="XP_060668208.1">
    <property type="nucleotide sequence ID" value="XM_060812225.1"/>
</dbReference>
<dbReference type="Pfam" id="PF13041">
    <property type="entry name" value="PPR_2"/>
    <property type="match status" value="5"/>
</dbReference>
<dbReference type="Gene3D" id="1.25.40.10">
    <property type="entry name" value="Tetratricopeptide repeat domain"/>
    <property type="match status" value="8"/>
</dbReference>